<name>A0ABS6SMR7_9SPHN</name>
<accession>A0ABS6SMR7</accession>
<dbReference type="EMBL" id="JAGSPB010000002">
    <property type="protein sequence ID" value="MBV7265929.1"/>
    <property type="molecule type" value="Genomic_DNA"/>
</dbReference>
<evidence type="ECO:0000313" key="4">
    <source>
        <dbReference type="Proteomes" id="UP000699975"/>
    </source>
</evidence>
<comment type="caution">
    <text evidence="3">The sequence shown here is derived from an EMBL/GenBank/DDBJ whole genome shotgun (WGS) entry which is preliminary data.</text>
</comment>
<reference evidence="3 4" key="1">
    <citation type="submission" date="2021-04" db="EMBL/GenBank/DDBJ databases">
        <authorList>
            <person name="Pira H."/>
            <person name="Risdian C."/>
            <person name="Wink J."/>
        </authorList>
    </citation>
    <scope>NUCLEOTIDE SEQUENCE [LARGE SCALE GENOMIC DNA]</scope>
    <source>
        <strain evidence="3 4">WH131</strain>
    </source>
</reference>
<keyword evidence="1" id="KW-0812">Transmembrane</keyword>
<keyword evidence="1" id="KW-1133">Transmembrane helix</keyword>
<keyword evidence="1" id="KW-0472">Membrane</keyword>
<protein>
    <submittedName>
        <fullName evidence="3">HupE/UreJ family protein</fullName>
    </submittedName>
</protein>
<feature type="transmembrane region" description="Helical" evidence="1">
    <location>
        <begin position="149"/>
        <end position="173"/>
    </location>
</feature>
<gene>
    <name evidence="3" type="ORF">KCG45_07035</name>
</gene>
<feature type="transmembrane region" description="Helical" evidence="1">
    <location>
        <begin position="311"/>
        <end position="328"/>
    </location>
</feature>
<sequence length="333" mass="35476">MTRCELALLSVILAVFAAPLSADDLRPAVLELSQTGPNHWSLEWTVPVAPGASGTAFPIAGPVIPENCELVGGPVRRAAPLALMGHAQMQCRHPMAGKSFGLTGLIGNADAIARYVPLDGPVQSFRLTHAASVAVIASQPDSWAVARDYFVIGAEHILFGWDHLLFVIALVFLVRKGWAVVKAATAFTIAHSITLVATTFGYTGLPSRPVEALIALSIVFLAVEVMRALRKPDRRTWTRRVPWLVAFGFGLLHGFGFAGALAEIGLPQTEIASALIAFNLGVEAGQLLVIAALMVLLSAMRRLAPMAETPAIRVATYGIGITGSFWLFERIVG</sequence>
<keyword evidence="4" id="KW-1185">Reference proteome</keyword>
<dbReference type="InterPro" id="IPR032809">
    <property type="entry name" value="Put_HupE_UreJ"/>
</dbReference>
<dbReference type="Proteomes" id="UP000699975">
    <property type="component" value="Unassembled WGS sequence"/>
</dbReference>
<proteinExistence type="predicted"/>
<evidence type="ECO:0000313" key="3">
    <source>
        <dbReference type="EMBL" id="MBV7265929.1"/>
    </source>
</evidence>
<feature type="transmembrane region" description="Helical" evidence="1">
    <location>
        <begin position="274"/>
        <end position="299"/>
    </location>
</feature>
<feature type="transmembrane region" description="Helical" evidence="1">
    <location>
        <begin position="241"/>
        <end position="262"/>
    </location>
</feature>
<evidence type="ECO:0000256" key="2">
    <source>
        <dbReference type="SAM" id="SignalP"/>
    </source>
</evidence>
<dbReference type="Pfam" id="PF13795">
    <property type="entry name" value="HupE_UreJ_2"/>
    <property type="match status" value="1"/>
</dbReference>
<feature type="signal peptide" evidence="2">
    <location>
        <begin position="1"/>
        <end position="22"/>
    </location>
</feature>
<evidence type="ECO:0000256" key="1">
    <source>
        <dbReference type="SAM" id="Phobius"/>
    </source>
</evidence>
<organism evidence="3 4">
    <name type="scientific">Erythrobacter ani</name>
    <dbReference type="NCBI Taxonomy" id="2827235"/>
    <lineage>
        <taxon>Bacteria</taxon>
        <taxon>Pseudomonadati</taxon>
        <taxon>Pseudomonadota</taxon>
        <taxon>Alphaproteobacteria</taxon>
        <taxon>Sphingomonadales</taxon>
        <taxon>Erythrobacteraceae</taxon>
        <taxon>Erythrobacter/Porphyrobacter group</taxon>
        <taxon>Erythrobacter</taxon>
    </lineage>
</organism>
<dbReference type="RefSeq" id="WP_218316521.1">
    <property type="nucleotide sequence ID" value="NZ_JAGSPB010000002.1"/>
</dbReference>
<feature type="transmembrane region" description="Helical" evidence="1">
    <location>
        <begin position="180"/>
        <end position="200"/>
    </location>
</feature>
<keyword evidence="2" id="KW-0732">Signal</keyword>
<feature type="transmembrane region" description="Helical" evidence="1">
    <location>
        <begin position="212"/>
        <end position="229"/>
    </location>
</feature>
<feature type="chain" id="PRO_5045560450" evidence="2">
    <location>
        <begin position="23"/>
        <end position="333"/>
    </location>
</feature>